<organism evidence="1 2">
    <name type="scientific">Trifolium medium</name>
    <dbReference type="NCBI Taxonomy" id="97028"/>
    <lineage>
        <taxon>Eukaryota</taxon>
        <taxon>Viridiplantae</taxon>
        <taxon>Streptophyta</taxon>
        <taxon>Embryophyta</taxon>
        <taxon>Tracheophyta</taxon>
        <taxon>Spermatophyta</taxon>
        <taxon>Magnoliopsida</taxon>
        <taxon>eudicotyledons</taxon>
        <taxon>Gunneridae</taxon>
        <taxon>Pentapetalae</taxon>
        <taxon>rosids</taxon>
        <taxon>fabids</taxon>
        <taxon>Fabales</taxon>
        <taxon>Fabaceae</taxon>
        <taxon>Papilionoideae</taxon>
        <taxon>50 kb inversion clade</taxon>
        <taxon>NPAAA clade</taxon>
        <taxon>Hologalegina</taxon>
        <taxon>IRL clade</taxon>
        <taxon>Trifolieae</taxon>
        <taxon>Trifolium</taxon>
    </lineage>
</organism>
<proteinExistence type="predicted"/>
<keyword evidence="2" id="KW-1185">Reference proteome</keyword>
<dbReference type="AlphaFoldDB" id="A0A392TP48"/>
<reference evidence="1 2" key="1">
    <citation type="journal article" date="2018" name="Front. Plant Sci.">
        <title>Red Clover (Trifolium pratense) and Zigzag Clover (T. medium) - A Picture of Genomic Similarities and Differences.</title>
        <authorList>
            <person name="Dluhosova J."/>
            <person name="Istvanek J."/>
            <person name="Nedelnik J."/>
            <person name="Repkova J."/>
        </authorList>
    </citation>
    <scope>NUCLEOTIDE SEQUENCE [LARGE SCALE GENOMIC DNA]</scope>
    <source>
        <strain evidence="2">cv. 10/8</strain>
        <tissue evidence="1">Leaf</tissue>
    </source>
</reference>
<accession>A0A392TP48</accession>
<evidence type="ECO:0000313" key="2">
    <source>
        <dbReference type="Proteomes" id="UP000265520"/>
    </source>
</evidence>
<comment type="caution">
    <text evidence="1">The sequence shown here is derived from an EMBL/GenBank/DDBJ whole genome shotgun (WGS) entry which is preliminary data.</text>
</comment>
<feature type="non-terminal residue" evidence="1">
    <location>
        <position position="1"/>
    </location>
</feature>
<protein>
    <submittedName>
        <fullName evidence="1">Uncharacterized protein</fullName>
    </submittedName>
</protein>
<name>A0A392TP48_9FABA</name>
<dbReference type="Proteomes" id="UP000265520">
    <property type="component" value="Unassembled WGS sequence"/>
</dbReference>
<dbReference type="EMBL" id="LXQA010609021">
    <property type="protein sequence ID" value="MCI61916.1"/>
    <property type="molecule type" value="Genomic_DNA"/>
</dbReference>
<evidence type="ECO:0000313" key="1">
    <source>
        <dbReference type="EMBL" id="MCI61916.1"/>
    </source>
</evidence>
<sequence>AAAILTNGRHLTPQLSSFAFPHSPPPNTTVLLLLLSRSSLM</sequence>